<comment type="caution">
    <text evidence="2">The sequence shown here is derived from an EMBL/GenBank/DDBJ whole genome shotgun (WGS) entry which is preliminary data.</text>
</comment>
<sequence length="112" mass="12778">MRREERNMDKLLISFLLSLFMVYFPPSDVVLPSQFEASTDSYVPMSSYPQETQSAKTPSPGSMHPAELIKEYSPLAQSVRQLSVKPLDEPLINRLEKALAVPVKYQSNYLRI</sequence>
<dbReference type="SMR" id="A0A6D1ADD7"/>
<feature type="region of interest" description="Disordered" evidence="1">
    <location>
        <begin position="42"/>
        <end position="64"/>
    </location>
</feature>
<name>A0A6D1ADD7_ECOLX</name>
<feature type="compositionally biased region" description="Polar residues" evidence="1">
    <location>
        <begin position="47"/>
        <end position="60"/>
    </location>
</feature>
<accession>A0A6D1ADD7</accession>
<proteinExistence type="predicted"/>
<organism evidence="2">
    <name type="scientific">Escherichia coli</name>
    <dbReference type="NCBI Taxonomy" id="562"/>
    <lineage>
        <taxon>Bacteria</taxon>
        <taxon>Pseudomonadati</taxon>
        <taxon>Pseudomonadota</taxon>
        <taxon>Gammaproteobacteria</taxon>
        <taxon>Enterobacterales</taxon>
        <taxon>Enterobacteriaceae</taxon>
        <taxon>Escherichia</taxon>
    </lineage>
</organism>
<evidence type="ECO:0000256" key="1">
    <source>
        <dbReference type="SAM" id="MobiDB-lite"/>
    </source>
</evidence>
<reference evidence="2" key="1">
    <citation type="submission" date="2020-02" db="EMBL/GenBank/DDBJ databases">
        <title>Investigating the Use of Bacteriophages as New Decolonization Strategy for Intestinal Carriage of CTX-M-15-producing ST131 Escherichia coli: an In Vitro Continuous Culture System Model.</title>
        <authorList>
            <person name="Bernasconi O.J."/>
            <person name="Campos-Madueno E.I."/>
            <person name="Dona V."/>
            <person name="Perreten V."/>
            <person name="Carattoli A."/>
            <person name="Endimiani A."/>
        </authorList>
    </citation>
    <scope>NUCLEOTIDE SEQUENCE</scope>
    <source>
        <strain evidence="2">4901.28</strain>
    </source>
</reference>
<gene>
    <name evidence="2" type="primary">khtS</name>
    <name evidence="2" type="ORF">G3563_26925</name>
</gene>
<evidence type="ECO:0000313" key="2">
    <source>
        <dbReference type="EMBL" id="NEU02720.1"/>
    </source>
</evidence>
<protein>
    <submittedName>
        <fullName evidence="2">K(+)/H(+) antiporter modulator KhtS</fullName>
    </submittedName>
</protein>
<dbReference type="AlphaFoldDB" id="A0A6D1ADD7"/>
<dbReference type="EMBL" id="JAAHTE010000214">
    <property type="protein sequence ID" value="NEU02720.1"/>
    <property type="molecule type" value="Genomic_DNA"/>
</dbReference>